<organism evidence="1 2">
    <name type="scientific">Hypsizygus marmoreus</name>
    <name type="common">White beech mushroom</name>
    <name type="synonym">Agaricus marmoreus</name>
    <dbReference type="NCBI Taxonomy" id="39966"/>
    <lineage>
        <taxon>Eukaryota</taxon>
        <taxon>Fungi</taxon>
        <taxon>Dikarya</taxon>
        <taxon>Basidiomycota</taxon>
        <taxon>Agaricomycotina</taxon>
        <taxon>Agaricomycetes</taxon>
        <taxon>Agaricomycetidae</taxon>
        <taxon>Agaricales</taxon>
        <taxon>Tricholomatineae</taxon>
        <taxon>Lyophyllaceae</taxon>
        <taxon>Hypsizygus</taxon>
    </lineage>
</organism>
<gene>
    <name evidence="1" type="ORF">Hypma_005594</name>
</gene>
<comment type="caution">
    <text evidence="1">The sequence shown here is derived from an EMBL/GenBank/DDBJ whole genome shotgun (WGS) entry which is preliminary data.</text>
</comment>
<evidence type="ECO:0000313" key="2">
    <source>
        <dbReference type="Proteomes" id="UP000076154"/>
    </source>
</evidence>
<dbReference type="AlphaFoldDB" id="A0A369JXW4"/>
<dbReference type="Proteomes" id="UP000076154">
    <property type="component" value="Unassembled WGS sequence"/>
</dbReference>
<dbReference type="InParanoid" id="A0A369JXW4"/>
<sequence>MLSAPPSHLQVPGGKLMFTRRDGRFAYFYEVFNHPLTQGRCPRLMGRTFVYLQDTYLPAMARELEFEKLLTVKLGPDDMMAETGLFEIVPKILLLLSPELIAELLQVQQDILGPEDEITPTSFNSNGSRHRQGEKFTVLYYGSIPSTLEHNSLSNAAAKLMNDELELEEHHIRANVPQGYYKGRHGRH</sequence>
<reference evidence="1" key="1">
    <citation type="submission" date="2018-04" db="EMBL/GenBank/DDBJ databases">
        <title>Whole genome sequencing of Hypsizygus marmoreus.</title>
        <authorList>
            <person name="Choi I.-G."/>
            <person name="Min B."/>
            <person name="Kim J.-G."/>
            <person name="Kim S."/>
            <person name="Oh Y.-L."/>
            <person name="Kong W.-S."/>
            <person name="Park H."/>
            <person name="Jeong J."/>
            <person name="Song E.-S."/>
        </authorList>
    </citation>
    <scope>NUCLEOTIDE SEQUENCE [LARGE SCALE GENOMIC DNA]</scope>
    <source>
        <strain evidence="1">51987-8</strain>
    </source>
</reference>
<evidence type="ECO:0000313" key="1">
    <source>
        <dbReference type="EMBL" id="RDB26598.1"/>
    </source>
</evidence>
<proteinExistence type="predicted"/>
<dbReference type="EMBL" id="LUEZ02000028">
    <property type="protein sequence ID" value="RDB26598.1"/>
    <property type="molecule type" value="Genomic_DNA"/>
</dbReference>
<protein>
    <submittedName>
        <fullName evidence="1">Uncharacterized protein</fullName>
    </submittedName>
</protein>
<name>A0A369JXW4_HYPMA</name>
<keyword evidence="2" id="KW-1185">Reference proteome</keyword>
<dbReference type="OrthoDB" id="3051935at2759"/>
<accession>A0A369JXW4</accession>